<dbReference type="AlphaFoldDB" id="A0A927EXU0"/>
<evidence type="ECO:0000313" key="2">
    <source>
        <dbReference type="Proteomes" id="UP000632289"/>
    </source>
</evidence>
<organism evidence="1 2">
    <name type="scientific">Streptomyces chumphonensis</name>
    <dbReference type="NCBI Taxonomy" id="1214925"/>
    <lineage>
        <taxon>Bacteria</taxon>
        <taxon>Bacillati</taxon>
        <taxon>Actinomycetota</taxon>
        <taxon>Actinomycetes</taxon>
        <taxon>Kitasatosporales</taxon>
        <taxon>Streptomycetaceae</taxon>
        <taxon>Streptomyces</taxon>
    </lineage>
</organism>
<accession>A0A927EXU0</accession>
<dbReference type="EMBL" id="JACXYU010000004">
    <property type="protein sequence ID" value="MBD3931960.1"/>
    <property type="molecule type" value="Genomic_DNA"/>
</dbReference>
<proteinExistence type="predicted"/>
<sequence length="179" mass="19341">MPGLHRALAAFLAPSVRPAERGGTRRAEPPLPVREDVLSLRADGGMVGVLEDWRAALHADLGWSRPTREGDVAHRVTTAASALRLNLPWIASSWPPAGAFAEEVHDLERSAVSIVDPPERTMRLGNCAAQFEDGVICGAVLRAVPESKKVRCGWCGTEYPPETWLALASGQWADQKEAC</sequence>
<keyword evidence="2" id="KW-1185">Reference proteome</keyword>
<dbReference type="Proteomes" id="UP000632289">
    <property type="component" value="Unassembled WGS sequence"/>
</dbReference>
<comment type="caution">
    <text evidence="1">The sequence shown here is derived from an EMBL/GenBank/DDBJ whole genome shotgun (WGS) entry which is preliminary data.</text>
</comment>
<gene>
    <name evidence="1" type="ORF">IF129_10370</name>
</gene>
<reference evidence="1" key="1">
    <citation type="submission" date="2020-09" db="EMBL/GenBank/DDBJ databases">
        <title>Secondary metabolite and genome analysis of marine Streptomyces chumphonensis KK1-2T.</title>
        <authorList>
            <person name="Phongsopitanun W."/>
            <person name="Kanchanasin P."/>
            <person name="Pittayakhajonwut P."/>
            <person name="Suwanborirux K."/>
            <person name="Tanasupawat S."/>
        </authorList>
    </citation>
    <scope>NUCLEOTIDE SEQUENCE</scope>
    <source>
        <strain evidence="1">KK1-2</strain>
    </source>
</reference>
<name>A0A927EXU0_9ACTN</name>
<evidence type="ECO:0000313" key="1">
    <source>
        <dbReference type="EMBL" id="MBD3931960.1"/>
    </source>
</evidence>
<protein>
    <submittedName>
        <fullName evidence="1">Uncharacterized protein</fullName>
    </submittedName>
</protein>